<dbReference type="Proteomes" id="UP000053342">
    <property type="component" value="Unassembled WGS sequence"/>
</dbReference>
<evidence type="ECO:0000256" key="8">
    <source>
        <dbReference type="SAM" id="Phobius"/>
    </source>
</evidence>
<evidence type="ECO:0000256" key="2">
    <source>
        <dbReference type="ARBA" id="ARBA00022723"/>
    </source>
</evidence>
<feature type="compositionally biased region" description="Polar residues" evidence="7">
    <location>
        <begin position="73"/>
        <end position="89"/>
    </location>
</feature>
<dbReference type="PROSITE" id="PS50048">
    <property type="entry name" value="ZN2_CY6_FUNGAL_2"/>
    <property type="match status" value="1"/>
</dbReference>
<feature type="region of interest" description="Disordered" evidence="7">
    <location>
        <begin position="640"/>
        <end position="707"/>
    </location>
</feature>
<protein>
    <recommendedName>
        <fullName evidence="9">Zn(2)-C6 fungal-type domain-containing protein</fullName>
    </recommendedName>
</protein>
<dbReference type="VEuPathDB" id="FungiDB:PV06_00855"/>
<dbReference type="SUPFAM" id="SSF57701">
    <property type="entry name" value="Zn2/Cys6 DNA-binding domain"/>
    <property type="match status" value="1"/>
</dbReference>
<dbReference type="EMBL" id="KN847332">
    <property type="protein sequence ID" value="KIW48248.1"/>
    <property type="molecule type" value="Genomic_DNA"/>
</dbReference>
<dbReference type="STRING" id="215243.A0A0D2DYS9"/>
<dbReference type="InterPro" id="IPR051711">
    <property type="entry name" value="Stress_Response_Reg"/>
</dbReference>
<dbReference type="RefSeq" id="XP_016268464.1">
    <property type="nucleotide sequence ID" value="XM_016401411.1"/>
</dbReference>
<keyword evidence="11" id="KW-1185">Reference proteome</keyword>
<feature type="domain" description="Zn(2)-C6 fungal-type" evidence="9">
    <location>
        <begin position="27"/>
        <end position="56"/>
    </location>
</feature>
<dbReference type="GO" id="GO:0006351">
    <property type="term" value="P:DNA-templated transcription"/>
    <property type="evidence" value="ECO:0007669"/>
    <property type="project" value="InterPro"/>
</dbReference>
<accession>A0A0D2DYS9</accession>
<name>A0A0D2DYS9_9EURO</name>
<dbReference type="OrthoDB" id="2579025at2759"/>
<keyword evidence="8" id="KW-0472">Membrane</keyword>
<reference evidence="10 11" key="1">
    <citation type="submission" date="2015-01" db="EMBL/GenBank/DDBJ databases">
        <title>The Genome Sequence of Exophiala oligosperma CBS72588.</title>
        <authorList>
            <consortium name="The Broad Institute Genomics Platform"/>
            <person name="Cuomo C."/>
            <person name="de Hoog S."/>
            <person name="Gorbushina A."/>
            <person name="Stielow B."/>
            <person name="Teixiera M."/>
            <person name="Abouelleil A."/>
            <person name="Chapman S.B."/>
            <person name="Priest M."/>
            <person name="Young S.K."/>
            <person name="Wortman J."/>
            <person name="Nusbaum C."/>
            <person name="Birren B."/>
        </authorList>
    </citation>
    <scope>NUCLEOTIDE SEQUENCE [LARGE SCALE GENOMIC DNA]</scope>
    <source>
        <strain evidence="10 11">CBS 72588</strain>
    </source>
</reference>
<feature type="compositionally biased region" description="Basic and acidic residues" evidence="7">
    <location>
        <begin position="682"/>
        <end position="691"/>
    </location>
</feature>
<gene>
    <name evidence="10" type="ORF">PV06_00855</name>
</gene>
<organism evidence="10 11">
    <name type="scientific">Exophiala oligosperma</name>
    <dbReference type="NCBI Taxonomy" id="215243"/>
    <lineage>
        <taxon>Eukaryota</taxon>
        <taxon>Fungi</taxon>
        <taxon>Dikarya</taxon>
        <taxon>Ascomycota</taxon>
        <taxon>Pezizomycotina</taxon>
        <taxon>Eurotiomycetes</taxon>
        <taxon>Chaetothyriomycetidae</taxon>
        <taxon>Chaetothyriales</taxon>
        <taxon>Herpotrichiellaceae</taxon>
        <taxon>Exophiala</taxon>
    </lineage>
</organism>
<dbReference type="InterPro" id="IPR001138">
    <property type="entry name" value="Zn2Cys6_DnaBD"/>
</dbReference>
<dbReference type="PANTHER" id="PTHR47540">
    <property type="entry name" value="THIAMINE REPRESSIBLE GENES REGULATORY PROTEIN THI5"/>
    <property type="match status" value="1"/>
</dbReference>
<dbReference type="InterPro" id="IPR007219">
    <property type="entry name" value="XnlR_reg_dom"/>
</dbReference>
<feature type="compositionally biased region" description="Basic residues" evidence="7">
    <location>
        <begin position="14"/>
        <end position="24"/>
    </location>
</feature>
<evidence type="ECO:0000256" key="5">
    <source>
        <dbReference type="ARBA" id="ARBA00023163"/>
    </source>
</evidence>
<evidence type="ECO:0000256" key="3">
    <source>
        <dbReference type="ARBA" id="ARBA00023015"/>
    </source>
</evidence>
<dbReference type="Pfam" id="PF00172">
    <property type="entry name" value="Zn_clus"/>
    <property type="match status" value="1"/>
</dbReference>
<dbReference type="InterPro" id="IPR036864">
    <property type="entry name" value="Zn2-C6_fun-type_DNA-bd_sf"/>
</dbReference>
<dbReference type="GO" id="GO:0043565">
    <property type="term" value="F:sequence-specific DNA binding"/>
    <property type="evidence" value="ECO:0007669"/>
    <property type="project" value="TreeGrafter"/>
</dbReference>
<proteinExistence type="predicted"/>
<evidence type="ECO:0000259" key="9">
    <source>
        <dbReference type="PROSITE" id="PS50048"/>
    </source>
</evidence>
<keyword evidence="6" id="KW-0539">Nucleus</keyword>
<sequence length="756" mass="84475">MIHLDNDQLPSSPPKKRKLKHPRTARACAFCRRRKVRCTGTQPCDYCHNEGVRCEYNDELARSGPVTPRRRNSQPQSPTAVVSHSSTRTPGHAGGVVRAGRYDALNVPPPSVSLDPPQTFAQGQHIGPSAGVSFLYHIWNRSGTVEEEVSLPTAPLTCHGDIPQPPINRNQPLPTREEAITLVERYFQFAMPTYRFLHRPTTERWISQLRDGAQLSKAETACALIVCSQSLVYTTAGDRYQNGGDEGLNRSRAYFDKARSLLNQEPGPATLVSVQARLAMCLYLMSTFRINECRFSFSFVCTILTSIGLQRKPLSPNKLDLVTLESRKRTFWCAYVLDGYLSAMLGQPRILHDGDIDQEYPRNIDDNDLVPSESPDDLPLHGNLEAFIAHADLSRLMGRNNQLLYPLQPLTEDEVLVRTYQMLDALDAWRDSLPEFLKPRDKTLTGQRTFERQNTTLKMAYAHLRILVTRRCLLADFTRLGRGQRRGGPTTEGHGHHGALKPIEECIASVWTILNTIDELNKKGTIYQGFWFQPYVALVAISTLYVFLIQRSRSRYLEQAFDRVDVYLEKARRCQDFLAKLAPEGSQSRRHHELLIRLRDRAVKDATTTVASKKGGVTTTANGHVHQQLAVDTTTRSTVVGDGTEGPEQQHVPGSGGRDHHQAVRSGGINDLIHPPPTMPEEGSRVSKDANADDNGISGYEQGRGEGDDMEVMIGQFNTTPSGGVDDFMFHDLNGWGWESLDTVGFLGGDVDSFSF</sequence>
<evidence type="ECO:0000256" key="6">
    <source>
        <dbReference type="ARBA" id="ARBA00023242"/>
    </source>
</evidence>
<evidence type="ECO:0000313" key="10">
    <source>
        <dbReference type="EMBL" id="KIW48248.1"/>
    </source>
</evidence>
<dbReference type="SMART" id="SM00906">
    <property type="entry name" value="Fungal_trans"/>
    <property type="match status" value="1"/>
</dbReference>
<keyword evidence="8" id="KW-0812">Transmembrane</keyword>
<feature type="region of interest" description="Disordered" evidence="7">
    <location>
        <begin position="62"/>
        <end position="96"/>
    </location>
</feature>
<keyword evidence="8" id="KW-1133">Transmembrane helix</keyword>
<comment type="subcellular location">
    <subcellularLocation>
        <location evidence="1">Nucleus</location>
    </subcellularLocation>
</comment>
<dbReference type="GeneID" id="27352929"/>
<evidence type="ECO:0000256" key="7">
    <source>
        <dbReference type="SAM" id="MobiDB-lite"/>
    </source>
</evidence>
<feature type="transmembrane region" description="Helical" evidence="8">
    <location>
        <begin position="530"/>
        <end position="549"/>
    </location>
</feature>
<dbReference type="GO" id="GO:0005634">
    <property type="term" value="C:nucleus"/>
    <property type="evidence" value="ECO:0007669"/>
    <property type="project" value="UniProtKB-SubCell"/>
</dbReference>
<dbReference type="AlphaFoldDB" id="A0A0D2DYS9"/>
<dbReference type="SMART" id="SM00066">
    <property type="entry name" value="GAL4"/>
    <property type="match status" value="1"/>
</dbReference>
<dbReference type="CDD" id="cd12148">
    <property type="entry name" value="fungal_TF_MHR"/>
    <property type="match status" value="1"/>
</dbReference>
<dbReference type="HOGENOM" id="CLU_009239_2_0_1"/>
<dbReference type="PANTHER" id="PTHR47540:SF2">
    <property type="entry name" value="ZN(II)2CYS6 TRANSCRIPTION FACTOR (EUROFUNG)"/>
    <property type="match status" value="1"/>
</dbReference>
<keyword evidence="5" id="KW-0804">Transcription</keyword>
<dbReference type="GO" id="GO:0008270">
    <property type="term" value="F:zinc ion binding"/>
    <property type="evidence" value="ECO:0007669"/>
    <property type="project" value="InterPro"/>
</dbReference>
<feature type="region of interest" description="Disordered" evidence="7">
    <location>
        <begin position="1"/>
        <end position="24"/>
    </location>
</feature>
<keyword evidence="4" id="KW-0238">DNA-binding</keyword>
<dbReference type="Gene3D" id="4.10.240.10">
    <property type="entry name" value="Zn(2)-C6 fungal-type DNA-binding domain"/>
    <property type="match status" value="1"/>
</dbReference>
<dbReference type="CDD" id="cd00067">
    <property type="entry name" value="GAL4"/>
    <property type="match status" value="1"/>
</dbReference>
<evidence type="ECO:0000256" key="4">
    <source>
        <dbReference type="ARBA" id="ARBA00023125"/>
    </source>
</evidence>
<evidence type="ECO:0000313" key="11">
    <source>
        <dbReference type="Proteomes" id="UP000053342"/>
    </source>
</evidence>
<dbReference type="GO" id="GO:0000981">
    <property type="term" value="F:DNA-binding transcription factor activity, RNA polymerase II-specific"/>
    <property type="evidence" value="ECO:0007669"/>
    <property type="project" value="InterPro"/>
</dbReference>
<dbReference type="GO" id="GO:0045944">
    <property type="term" value="P:positive regulation of transcription by RNA polymerase II"/>
    <property type="evidence" value="ECO:0007669"/>
    <property type="project" value="TreeGrafter"/>
</dbReference>
<keyword evidence="2" id="KW-0479">Metal-binding</keyword>
<dbReference type="Pfam" id="PF04082">
    <property type="entry name" value="Fungal_trans"/>
    <property type="match status" value="1"/>
</dbReference>
<keyword evidence="3" id="KW-0805">Transcription regulation</keyword>
<dbReference type="PROSITE" id="PS00463">
    <property type="entry name" value="ZN2_CY6_FUNGAL_1"/>
    <property type="match status" value="1"/>
</dbReference>
<evidence type="ECO:0000256" key="1">
    <source>
        <dbReference type="ARBA" id="ARBA00004123"/>
    </source>
</evidence>